<feature type="region of interest" description="Disordered" evidence="2">
    <location>
        <begin position="1"/>
        <end position="42"/>
    </location>
</feature>
<dbReference type="Proteomes" id="UP001321475">
    <property type="component" value="Chromosome"/>
</dbReference>
<accession>A0ABN6XE12</accession>
<dbReference type="EMBL" id="AP027729">
    <property type="protein sequence ID" value="BDZ43107.1"/>
    <property type="molecule type" value="Genomic_DNA"/>
</dbReference>
<name>A0ABN6XE12_9CELL</name>
<feature type="coiled-coil region" evidence="1">
    <location>
        <begin position="86"/>
        <end position="120"/>
    </location>
</feature>
<organism evidence="3 4">
    <name type="scientific">Paraoerskovia sediminicola</name>
    <dbReference type="NCBI Taxonomy" id="1138587"/>
    <lineage>
        <taxon>Bacteria</taxon>
        <taxon>Bacillati</taxon>
        <taxon>Actinomycetota</taxon>
        <taxon>Actinomycetes</taxon>
        <taxon>Micrococcales</taxon>
        <taxon>Cellulomonadaceae</taxon>
        <taxon>Paraoerskovia</taxon>
    </lineage>
</organism>
<evidence type="ECO:0008006" key="5">
    <source>
        <dbReference type="Google" id="ProtNLM"/>
    </source>
</evidence>
<evidence type="ECO:0000256" key="2">
    <source>
        <dbReference type="SAM" id="MobiDB-lite"/>
    </source>
</evidence>
<evidence type="ECO:0000313" key="4">
    <source>
        <dbReference type="Proteomes" id="UP001321475"/>
    </source>
</evidence>
<evidence type="ECO:0000256" key="1">
    <source>
        <dbReference type="SAM" id="Coils"/>
    </source>
</evidence>
<protein>
    <recommendedName>
        <fullName evidence="5">ATP synthase F0 subunit B</fullName>
    </recommendedName>
</protein>
<gene>
    <name evidence="3" type="ORF">GCM10025865_24060</name>
</gene>
<proteinExistence type="predicted"/>
<keyword evidence="4" id="KW-1185">Reference proteome</keyword>
<feature type="compositionally biased region" description="Gly residues" evidence="2">
    <location>
        <begin position="1"/>
        <end position="27"/>
    </location>
</feature>
<sequence>MTDGAGTSGTSGPSGQGGAVGPTGGAPGADTQPETPLVDAVAESGAIVPGLMDDLARLLDTARPMPMSSSVLVHRPEAQALVEKLRAELTEQLAHADAVLASAEATIEEAERKADELVAAARARAFALVQRESVVVQAQERADEIVRAADDDARRRRAEADDYCDQRLSGFEIDLGKMLAQVHAGRARLAEPREAPGGA</sequence>
<dbReference type="RefSeq" id="WP_286217429.1">
    <property type="nucleotide sequence ID" value="NZ_AP027729.1"/>
</dbReference>
<keyword evidence="1" id="KW-0175">Coiled coil</keyword>
<reference evidence="4" key="1">
    <citation type="journal article" date="2019" name="Int. J. Syst. Evol. Microbiol.">
        <title>The Global Catalogue of Microorganisms (GCM) 10K type strain sequencing project: providing services to taxonomists for standard genome sequencing and annotation.</title>
        <authorList>
            <consortium name="The Broad Institute Genomics Platform"/>
            <consortium name="The Broad Institute Genome Sequencing Center for Infectious Disease"/>
            <person name="Wu L."/>
            <person name="Ma J."/>
        </authorList>
    </citation>
    <scope>NUCLEOTIDE SEQUENCE [LARGE SCALE GENOMIC DNA]</scope>
    <source>
        <strain evidence="4">NBRC 108565</strain>
    </source>
</reference>
<evidence type="ECO:0000313" key="3">
    <source>
        <dbReference type="EMBL" id="BDZ43107.1"/>
    </source>
</evidence>